<feature type="transmembrane region" description="Helical" evidence="1">
    <location>
        <begin position="50"/>
        <end position="68"/>
    </location>
</feature>
<dbReference type="RefSeq" id="WP_113029817.1">
    <property type="nucleotide sequence ID" value="NZ_QMFB01000002.1"/>
</dbReference>
<protein>
    <submittedName>
        <fullName evidence="2">Uncharacterized protein</fullName>
    </submittedName>
</protein>
<organism evidence="2 3">
    <name type="scientific">Paenibacillus contaminans</name>
    <dbReference type="NCBI Taxonomy" id="450362"/>
    <lineage>
        <taxon>Bacteria</taxon>
        <taxon>Bacillati</taxon>
        <taxon>Bacillota</taxon>
        <taxon>Bacilli</taxon>
        <taxon>Bacillales</taxon>
        <taxon>Paenibacillaceae</taxon>
        <taxon>Paenibacillus</taxon>
    </lineage>
</organism>
<keyword evidence="1" id="KW-1133">Transmembrane helix</keyword>
<dbReference type="EMBL" id="QMFB01000002">
    <property type="protein sequence ID" value="RAV22410.1"/>
    <property type="molecule type" value="Genomic_DNA"/>
</dbReference>
<dbReference type="OrthoDB" id="2476187at2"/>
<dbReference type="AlphaFoldDB" id="A0A329MS83"/>
<sequence>MKKRTQLLIAIFLLTLTAGMAWTYPNNVPLGELAFRAVGLSPWSKDTSGLYFPGILFTLIFIAGLVLMNKALRQRRLLITIGLLLLIPMIPQTVASGYQSVFAEGIYTLELRNGNSCTYYADQGEVSGSCSFTFKNYGNKQVNFKVSVKDLPSTPSSVVADLDVIGNQLLTIGPREQKTFSVPFQRKLPDNYNAASVSGSINNFNITVKDREQVRDLRHR</sequence>
<name>A0A329MS83_9BACL</name>
<accession>A0A329MS83</accession>
<feature type="transmembrane region" description="Helical" evidence="1">
    <location>
        <begin position="77"/>
        <end position="98"/>
    </location>
</feature>
<evidence type="ECO:0000256" key="1">
    <source>
        <dbReference type="SAM" id="Phobius"/>
    </source>
</evidence>
<evidence type="ECO:0000313" key="2">
    <source>
        <dbReference type="EMBL" id="RAV22410.1"/>
    </source>
</evidence>
<reference evidence="2 3" key="1">
    <citation type="journal article" date="2009" name="Int. J. Syst. Evol. Microbiol.">
        <title>Paenibacillus contaminans sp. nov., isolated from a contaminated laboratory plate.</title>
        <authorList>
            <person name="Chou J.H."/>
            <person name="Lee J.H."/>
            <person name="Lin M.C."/>
            <person name="Chang P.S."/>
            <person name="Arun A.B."/>
            <person name="Young C.C."/>
            <person name="Chen W.M."/>
        </authorList>
    </citation>
    <scope>NUCLEOTIDE SEQUENCE [LARGE SCALE GENOMIC DNA]</scope>
    <source>
        <strain evidence="2 3">CKOBP-6</strain>
    </source>
</reference>
<evidence type="ECO:0000313" key="3">
    <source>
        <dbReference type="Proteomes" id="UP000250369"/>
    </source>
</evidence>
<keyword evidence="1" id="KW-0472">Membrane</keyword>
<proteinExistence type="predicted"/>
<gene>
    <name evidence="2" type="ORF">DQG23_05570</name>
</gene>
<comment type="caution">
    <text evidence="2">The sequence shown here is derived from an EMBL/GenBank/DDBJ whole genome shotgun (WGS) entry which is preliminary data.</text>
</comment>
<keyword evidence="3" id="KW-1185">Reference proteome</keyword>
<keyword evidence="1" id="KW-0812">Transmembrane</keyword>
<dbReference type="Proteomes" id="UP000250369">
    <property type="component" value="Unassembled WGS sequence"/>
</dbReference>